<dbReference type="EMBL" id="CACVBM020001164">
    <property type="protein sequence ID" value="CAA7036829.1"/>
    <property type="molecule type" value="Genomic_DNA"/>
</dbReference>
<gene>
    <name evidence="2" type="ORF">MERR_LOCUS24064</name>
</gene>
<protein>
    <submittedName>
        <fullName evidence="2">Uncharacterized protein</fullName>
    </submittedName>
</protein>
<reference evidence="2" key="1">
    <citation type="submission" date="2020-01" db="EMBL/GenBank/DDBJ databases">
        <authorList>
            <person name="Mishra B."/>
        </authorList>
    </citation>
    <scope>NUCLEOTIDE SEQUENCE [LARGE SCALE GENOMIC DNA]</scope>
</reference>
<evidence type="ECO:0000256" key="1">
    <source>
        <dbReference type="SAM" id="SignalP"/>
    </source>
</evidence>
<dbReference type="Proteomes" id="UP000467841">
    <property type="component" value="Unassembled WGS sequence"/>
</dbReference>
<feature type="signal peptide" evidence="1">
    <location>
        <begin position="1"/>
        <end position="28"/>
    </location>
</feature>
<keyword evidence="3" id="KW-1185">Reference proteome</keyword>
<accession>A0A6D2JJA7</accession>
<evidence type="ECO:0000313" key="2">
    <source>
        <dbReference type="EMBL" id="CAA7036829.1"/>
    </source>
</evidence>
<feature type="chain" id="PRO_5025509074" evidence="1">
    <location>
        <begin position="29"/>
        <end position="401"/>
    </location>
</feature>
<organism evidence="2 3">
    <name type="scientific">Microthlaspi erraticum</name>
    <dbReference type="NCBI Taxonomy" id="1685480"/>
    <lineage>
        <taxon>Eukaryota</taxon>
        <taxon>Viridiplantae</taxon>
        <taxon>Streptophyta</taxon>
        <taxon>Embryophyta</taxon>
        <taxon>Tracheophyta</taxon>
        <taxon>Spermatophyta</taxon>
        <taxon>Magnoliopsida</taxon>
        <taxon>eudicotyledons</taxon>
        <taxon>Gunneridae</taxon>
        <taxon>Pentapetalae</taxon>
        <taxon>rosids</taxon>
        <taxon>malvids</taxon>
        <taxon>Brassicales</taxon>
        <taxon>Brassicaceae</taxon>
        <taxon>Coluteocarpeae</taxon>
        <taxon>Microthlaspi</taxon>
    </lineage>
</organism>
<proteinExistence type="predicted"/>
<keyword evidence="1" id="KW-0732">Signal</keyword>
<sequence>MNLALFPPALSSSARLFWFLLLLGCASSPVTELTGFAEFSRTDLSPLFFNLPEQYAEPFSLRVSIFTAMPKPPPKPPDLQICLRPLVLYPSHSSQLSSFFISVTLPDLSFLSTISLSFGQWKLLVLLLAGEGTSGSWIPGCVNLDILVRRCKILGLKHGFFGGSSLSKLFLSVRHRLAPLRDSISVPPASFPATYQKFKLIPLAYPRSSVHVTCFVFGASSRLCHRLAPPRAPLSVPPVSSPATYQKSKLPSLAYPPSSSVRETCIVSCSGASSRIFITTPAPSLDTSLGVWLCEPSSVVTERTSSLWERSRIPFSSLEERILPPSSSLSSMELLPSSSFRGMLSNFFTDLFSYVAPSTESEEATVFVSTIFGGETWFSTSSLKITKFTNFALPCLFHRRI</sequence>
<evidence type="ECO:0000313" key="3">
    <source>
        <dbReference type="Proteomes" id="UP000467841"/>
    </source>
</evidence>
<dbReference type="AlphaFoldDB" id="A0A6D2JJA7"/>
<name>A0A6D2JJA7_9BRAS</name>
<comment type="caution">
    <text evidence="2">The sequence shown here is derived from an EMBL/GenBank/DDBJ whole genome shotgun (WGS) entry which is preliminary data.</text>
</comment>